<comment type="caution">
    <text evidence="3">The sequence shown here is derived from an EMBL/GenBank/DDBJ whole genome shotgun (WGS) entry which is preliminary data.</text>
</comment>
<organism evidence="3 4">
    <name type="scientific">Thalassotalea castellviae</name>
    <dbReference type="NCBI Taxonomy" id="3075612"/>
    <lineage>
        <taxon>Bacteria</taxon>
        <taxon>Pseudomonadati</taxon>
        <taxon>Pseudomonadota</taxon>
        <taxon>Gammaproteobacteria</taxon>
        <taxon>Alteromonadales</taxon>
        <taxon>Colwelliaceae</taxon>
        <taxon>Thalassotalea</taxon>
    </lineage>
</organism>
<reference evidence="3 4" key="1">
    <citation type="submission" date="2023-09" db="EMBL/GenBank/DDBJ databases">
        <authorList>
            <person name="Rey-Velasco X."/>
        </authorList>
    </citation>
    <scope>NUCLEOTIDE SEQUENCE [LARGE SCALE GENOMIC DNA]</scope>
    <source>
        <strain evidence="3 4">W431</strain>
    </source>
</reference>
<name>A0ABU3A3U5_9GAMM</name>
<dbReference type="SMART" id="SM00267">
    <property type="entry name" value="GGDEF"/>
    <property type="match status" value="1"/>
</dbReference>
<evidence type="ECO:0000313" key="3">
    <source>
        <dbReference type="EMBL" id="MDT0604575.1"/>
    </source>
</evidence>
<evidence type="ECO:0000256" key="1">
    <source>
        <dbReference type="ARBA" id="ARBA00012528"/>
    </source>
</evidence>
<dbReference type="EMBL" id="JAVRIF010000007">
    <property type="protein sequence ID" value="MDT0604575.1"/>
    <property type="molecule type" value="Genomic_DNA"/>
</dbReference>
<dbReference type="NCBIfam" id="TIGR00254">
    <property type="entry name" value="GGDEF"/>
    <property type="match status" value="1"/>
</dbReference>
<dbReference type="Gene3D" id="3.30.70.270">
    <property type="match status" value="1"/>
</dbReference>
<dbReference type="InterPro" id="IPR043128">
    <property type="entry name" value="Rev_trsase/Diguanyl_cyclase"/>
</dbReference>
<protein>
    <recommendedName>
        <fullName evidence="1">diguanylate cyclase</fullName>
        <ecNumber evidence="1">2.7.7.65</ecNumber>
    </recommendedName>
</protein>
<keyword evidence="3" id="KW-0548">Nucleotidyltransferase</keyword>
<dbReference type="SUPFAM" id="SSF55073">
    <property type="entry name" value="Nucleotide cyclase"/>
    <property type="match status" value="1"/>
</dbReference>
<dbReference type="PROSITE" id="PS50887">
    <property type="entry name" value="GGDEF"/>
    <property type="match status" value="1"/>
</dbReference>
<dbReference type="Pfam" id="PF00990">
    <property type="entry name" value="GGDEF"/>
    <property type="match status" value="1"/>
</dbReference>
<dbReference type="InterPro" id="IPR029787">
    <property type="entry name" value="Nucleotide_cyclase"/>
</dbReference>
<dbReference type="CDD" id="cd01949">
    <property type="entry name" value="GGDEF"/>
    <property type="match status" value="1"/>
</dbReference>
<dbReference type="Proteomes" id="UP001266357">
    <property type="component" value="Unassembled WGS sequence"/>
</dbReference>
<evidence type="ECO:0000313" key="4">
    <source>
        <dbReference type="Proteomes" id="UP001266357"/>
    </source>
</evidence>
<proteinExistence type="predicted"/>
<dbReference type="PANTHER" id="PTHR45138">
    <property type="entry name" value="REGULATORY COMPONENTS OF SENSORY TRANSDUCTION SYSTEM"/>
    <property type="match status" value="1"/>
</dbReference>
<gene>
    <name evidence="3" type="ORF">RM573_13275</name>
</gene>
<keyword evidence="4" id="KW-1185">Reference proteome</keyword>
<dbReference type="PANTHER" id="PTHR45138:SF6">
    <property type="entry name" value="DIGUANYLATE CYCLASE DGCN"/>
    <property type="match status" value="1"/>
</dbReference>
<dbReference type="InterPro" id="IPR050469">
    <property type="entry name" value="Diguanylate_Cyclase"/>
</dbReference>
<sequence length="296" mass="33724">MQTLNVVESANVEFNAFKLFDIRDHEDNYRKLALTEQLQTSLELKTLLNIFAMEASKFVNFSGLYFKQESMSAAARGSKPGKSERSFELKINNEYIGTLTYALNAPISLTNRRILQELHQLLIHPINNAIKYQNAIKLAMQDGLTGLGNRRYFDEQLHRAMHHANRQRTKVGLMVCDLNKFKQINDTFGHDIGDEILVNFAKALTHSVRDSDSSFRFGGDEFAIIVEDASEQSLIIIEERIKSALSNNSLLAKYQVACALGYTFMSRDDDASSFFKRADNLLYRHKIISNKKLSLI</sequence>
<dbReference type="RefSeq" id="WP_311582908.1">
    <property type="nucleotide sequence ID" value="NZ_JAVRIF010000007.1"/>
</dbReference>
<evidence type="ECO:0000259" key="2">
    <source>
        <dbReference type="PROSITE" id="PS50887"/>
    </source>
</evidence>
<dbReference type="EC" id="2.7.7.65" evidence="1"/>
<dbReference type="InterPro" id="IPR000160">
    <property type="entry name" value="GGDEF_dom"/>
</dbReference>
<keyword evidence="3" id="KW-0808">Transferase</keyword>
<feature type="domain" description="GGDEF" evidence="2">
    <location>
        <begin position="169"/>
        <end position="296"/>
    </location>
</feature>
<dbReference type="GO" id="GO:0052621">
    <property type="term" value="F:diguanylate cyclase activity"/>
    <property type="evidence" value="ECO:0007669"/>
    <property type="project" value="UniProtKB-EC"/>
</dbReference>
<accession>A0ABU3A3U5</accession>